<dbReference type="PANTHER" id="PTHR30307">
    <property type="entry name" value="S-ADENOSYLMETHIONINE:TRNA RIBOSYLTRANSFERASE-ISOMERASE"/>
    <property type="match status" value="1"/>
</dbReference>
<keyword evidence="3" id="KW-0949">S-adenosyl-L-methionine</keyword>
<dbReference type="InterPro" id="IPR036100">
    <property type="entry name" value="QueA_sf"/>
</dbReference>
<evidence type="ECO:0000256" key="2">
    <source>
        <dbReference type="ARBA" id="ARBA00022679"/>
    </source>
</evidence>
<dbReference type="AlphaFoldDB" id="A0A6J4I9D5"/>
<evidence type="ECO:0000313" key="5">
    <source>
        <dbReference type="EMBL" id="CAA9245691.1"/>
    </source>
</evidence>
<sequence length="385" mass="41185">MTSPTLLAPRPFDVARAPAGHKTLAAPSPAQSTLPPGAAVVAVAPSYTLTTGDALDFELPPALEAHEPPEARGLARDEVRLLVTEHGGQQVSHARFLDLPDFLAPGDLVVANDSATLPAALDARLENGQTIALNLSGRLSGAVWVVEPRHAPLQRGDVLALPGGATATLLALQEESQRLWLAALDLPLDAIDYLHEHGRPIAYSYVRDSWPLAAYQTVYARDPGSAEMPSAGRAFSERVLAALQRRGIGFTCITLHTGVASLEAHERPYAEPFRVVAAAADAINATRARRGRVIAVGTTVVRALESSLDAEGRVIPSQGWTDLVITPARPVRAVDALLTGFHEPRASHLAMLEAIGGRDHLRRAYDAALMGRYLWHEFGDLHLIL</sequence>
<evidence type="ECO:0000256" key="3">
    <source>
        <dbReference type="ARBA" id="ARBA00022691"/>
    </source>
</evidence>
<evidence type="ECO:0000256" key="4">
    <source>
        <dbReference type="ARBA" id="ARBA00022785"/>
    </source>
</evidence>
<dbReference type="InterPro" id="IPR042119">
    <property type="entry name" value="QueA_dom2"/>
</dbReference>
<dbReference type="SUPFAM" id="SSF111337">
    <property type="entry name" value="QueA-like"/>
    <property type="match status" value="1"/>
</dbReference>
<name>A0A6J4I9D5_9CHLR</name>
<keyword evidence="2 5" id="KW-0808">Transferase</keyword>
<proteinExistence type="predicted"/>
<evidence type="ECO:0000256" key="1">
    <source>
        <dbReference type="ARBA" id="ARBA00022490"/>
    </source>
</evidence>
<accession>A0A6J4I9D5</accession>
<dbReference type="Gene3D" id="2.40.10.240">
    <property type="entry name" value="QueA-like"/>
    <property type="match status" value="1"/>
</dbReference>
<dbReference type="InterPro" id="IPR042118">
    <property type="entry name" value="QueA_dom1"/>
</dbReference>
<dbReference type="Gene3D" id="3.40.1780.10">
    <property type="entry name" value="QueA-like"/>
    <property type="match status" value="1"/>
</dbReference>
<organism evidence="5">
    <name type="scientific">uncultured Chloroflexota bacterium</name>
    <dbReference type="NCBI Taxonomy" id="166587"/>
    <lineage>
        <taxon>Bacteria</taxon>
        <taxon>Bacillati</taxon>
        <taxon>Chloroflexota</taxon>
        <taxon>environmental samples</taxon>
    </lineage>
</organism>
<dbReference type="Pfam" id="PF02547">
    <property type="entry name" value="Queuosine_synth"/>
    <property type="match status" value="1"/>
</dbReference>
<dbReference type="GO" id="GO:0008616">
    <property type="term" value="P:tRNA queuosine(34) biosynthetic process"/>
    <property type="evidence" value="ECO:0007669"/>
    <property type="project" value="UniProtKB-KW"/>
</dbReference>
<keyword evidence="1" id="KW-0963">Cytoplasm</keyword>
<dbReference type="GO" id="GO:0051075">
    <property type="term" value="F:S-adenosylmethionine:tRNA ribosyltransferase-isomerase activity"/>
    <property type="evidence" value="ECO:0007669"/>
    <property type="project" value="TreeGrafter"/>
</dbReference>
<keyword evidence="5" id="KW-0413">Isomerase</keyword>
<reference evidence="5" key="1">
    <citation type="submission" date="2020-02" db="EMBL/GenBank/DDBJ databases">
        <authorList>
            <person name="Meier V. D."/>
        </authorList>
    </citation>
    <scope>NUCLEOTIDE SEQUENCE</scope>
    <source>
        <strain evidence="5">AVDCRST_MAG77</strain>
    </source>
</reference>
<dbReference type="EMBL" id="CADCTC010000115">
    <property type="protein sequence ID" value="CAA9245691.1"/>
    <property type="molecule type" value="Genomic_DNA"/>
</dbReference>
<dbReference type="PANTHER" id="PTHR30307:SF0">
    <property type="entry name" value="S-ADENOSYLMETHIONINE:TRNA RIBOSYLTRANSFERASE-ISOMERASE"/>
    <property type="match status" value="1"/>
</dbReference>
<protein>
    <submittedName>
        <fullName evidence="5">S-adenosylmethionine:tRNA ribosyltransferase-isomerase-like protein</fullName>
    </submittedName>
</protein>
<keyword evidence="4" id="KW-0671">Queuosine biosynthesis</keyword>
<dbReference type="InterPro" id="IPR003699">
    <property type="entry name" value="QueA"/>
</dbReference>
<gene>
    <name evidence="5" type="ORF">AVDCRST_MAG77-1878</name>
</gene>